<keyword evidence="3 13" id="KW-0349">Heme</keyword>
<dbReference type="PANTHER" id="PTHR47947">
    <property type="entry name" value="CYTOCHROME P450 82C3-RELATED"/>
    <property type="match status" value="1"/>
</dbReference>
<gene>
    <name evidence="16" type="ORF">F511_19191</name>
</gene>
<comment type="subcellular location">
    <subcellularLocation>
        <location evidence="1">Membrane</location>
        <topology evidence="1">Single-pass membrane protein</topology>
    </subcellularLocation>
</comment>
<evidence type="ECO:0000256" key="10">
    <source>
        <dbReference type="ARBA" id="ARBA00052057"/>
    </source>
</evidence>
<keyword evidence="5 14" id="KW-0560">Oxidoreductase</keyword>
<dbReference type="AlphaFoldDB" id="A0A2Z7AAK8"/>
<keyword evidence="8 15" id="KW-0472">Membrane</keyword>
<dbReference type="GO" id="GO:0005506">
    <property type="term" value="F:iron ion binding"/>
    <property type="evidence" value="ECO:0007669"/>
    <property type="project" value="InterPro"/>
</dbReference>
<comment type="catalytic activity">
    <reaction evidence="9">
        <text>(+)-pinoresinol + reduced [NADPH--hemoprotein reductase] + O2 = (+)-piperitol + oxidized [NADPH--hemoprotein reductase] + 2 H2O + H(+)</text>
        <dbReference type="Rhea" id="RHEA:56776"/>
        <dbReference type="Rhea" id="RHEA-COMP:11964"/>
        <dbReference type="Rhea" id="RHEA-COMP:11965"/>
        <dbReference type="ChEBI" id="CHEBI:40"/>
        <dbReference type="ChEBI" id="CHEBI:15377"/>
        <dbReference type="ChEBI" id="CHEBI:15378"/>
        <dbReference type="ChEBI" id="CHEBI:15379"/>
        <dbReference type="ChEBI" id="CHEBI:57618"/>
        <dbReference type="ChEBI" id="CHEBI:58210"/>
        <dbReference type="ChEBI" id="CHEBI:141003"/>
        <dbReference type="EC" id="1.14.19.74"/>
    </reaction>
    <physiologicalReaction direction="left-to-right" evidence="9">
        <dbReference type="Rhea" id="RHEA:56777"/>
    </physiologicalReaction>
</comment>
<evidence type="ECO:0000256" key="14">
    <source>
        <dbReference type="RuleBase" id="RU000461"/>
    </source>
</evidence>
<evidence type="ECO:0000256" key="8">
    <source>
        <dbReference type="ARBA" id="ARBA00023136"/>
    </source>
</evidence>
<dbReference type="SUPFAM" id="SSF48264">
    <property type="entry name" value="Cytochrome P450"/>
    <property type="match status" value="1"/>
</dbReference>
<evidence type="ECO:0000256" key="7">
    <source>
        <dbReference type="ARBA" id="ARBA00023033"/>
    </source>
</evidence>
<dbReference type="FunFam" id="1.10.630.10:FF:000023">
    <property type="entry name" value="Cytochrome P450 family protein"/>
    <property type="match status" value="1"/>
</dbReference>
<evidence type="ECO:0000256" key="13">
    <source>
        <dbReference type="PIRSR" id="PIRSR602401-1"/>
    </source>
</evidence>
<dbReference type="InterPro" id="IPR036396">
    <property type="entry name" value="Cyt_P450_sf"/>
</dbReference>
<keyword evidence="17" id="KW-1185">Reference proteome</keyword>
<keyword evidence="4 13" id="KW-0479">Metal-binding</keyword>
<evidence type="ECO:0000256" key="11">
    <source>
        <dbReference type="ARBA" id="ARBA00056759"/>
    </source>
</evidence>
<keyword evidence="6 13" id="KW-0408">Iron</keyword>
<name>A0A2Z7AAK8_9LAMI</name>
<sequence>MEINRIINNTLLFLLIFLVYRLLAPRRYRLPPSPAVSLPIIGHLHLIKQPLHRQLHHLSQISGSPIFSLKLGFRRAVVVSSADLVEECLAKNDIIFANRPLVLVDKYVGYNHKTISGAPYGDHWRSLRRIVAQDLLSIARLNGFLHIRVDEIRYLLSGLDKTSRHGFAKVELRPRISEFTFNVIVRMIAGKRYFTQEKEGEQARFLETIKQVFEIAQASNPQDFLPFLQWIDYGGFQKKMIAFSKKLDRLFQNLVDEHRVEKRDTMIGHLLSLQESQPEVYTDETIKGIILTLIFAGTDTSSVTIEWAMSLLVNHPHVLEKARKELDSQVGLHRLISEEDLSNLPYLQCIISETFRLFPPLPLLIPHQSSKDCVVGGFDIPRGTMLFVNAWAVHRDPNVWNEPTTFNPGRFEGKDQVETHKLLPFGMGRRACPGLGLGQRTVGLALGSLIQCFDWERTTVEEVELEEGIGLTMPKLNPLEVMCKLRPAMYGVIQGAILQS</sequence>
<comment type="catalytic activity">
    <reaction evidence="10">
        <text>(+)-piperitol + reduced [NADPH--hemoprotein reductase] + O2 = (+)-sesamin + oxidized [NADPH--hemoprotein reductase] + 2 H2O + H(+)</text>
        <dbReference type="Rhea" id="RHEA:56780"/>
        <dbReference type="Rhea" id="RHEA-COMP:11964"/>
        <dbReference type="Rhea" id="RHEA-COMP:11965"/>
        <dbReference type="ChEBI" id="CHEBI:15377"/>
        <dbReference type="ChEBI" id="CHEBI:15378"/>
        <dbReference type="ChEBI" id="CHEBI:15379"/>
        <dbReference type="ChEBI" id="CHEBI:57618"/>
        <dbReference type="ChEBI" id="CHEBI:58210"/>
        <dbReference type="ChEBI" id="CHEBI:66470"/>
        <dbReference type="ChEBI" id="CHEBI:141003"/>
        <dbReference type="EC" id="1.14.19.74"/>
    </reaction>
    <physiologicalReaction direction="left-to-right" evidence="10">
        <dbReference type="Rhea" id="RHEA:56781"/>
    </physiologicalReaction>
</comment>
<organism evidence="16 17">
    <name type="scientific">Dorcoceras hygrometricum</name>
    <dbReference type="NCBI Taxonomy" id="472368"/>
    <lineage>
        <taxon>Eukaryota</taxon>
        <taxon>Viridiplantae</taxon>
        <taxon>Streptophyta</taxon>
        <taxon>Embryophyta</taxon>
        <taxon>Tracheophyta</taxon>
        <taxon>Spermatophyta</taxon>
        <taxon>Magnoliopsida</taxon>
        <taxon>eudicotyledons</taxon>
        <taxon>Gunneridae</taxon>
        <taxon>Pentapetalae</taxon>
        <taxon>asterids</taxon>
        <taxon>lamiids</taxon>
        <taxon>Lamiales</taxon>
        <taxon>Gesneriaceae</taxon>
        <taxon>Didymocarpoideae</taxon>
        <taxon>Trichosporeae</taxon>
        <taxon>Loxocarpinae</taxon>
        <taxon>Dorcoceras</taxon>
    </lineage>
</organism>
<dbReference type="InterPro" id="IPR002401">
    <property type="entry name" value="Cyt_P450_E_grp-I"/>
</dbReference>
<dbReference type="GO" id="GO:0016020">
    <property type="term" value="C:membrane"/>
    <property type="evidence" value="ECO:0007669"/>
    <property type="project" value="UniProtKB-SubCell"/>
</dbReference>
<evidence type="ECO:0000313" key="16">
    <source>
        <dbReference type="EMBL" id="KZV18415.1"/>
    </source>
</evidence>
<evidence type="ECO:0000256" key="4">
    <source>
        <dbReference type="ARBA" id="ARBA00022723"/>
    </source>
</evidence>
<feature type="binding site" description="axial binding residue" evidence="13">
    <location>
        <position position="432"/>
    </location>
    <ligand>
        <name>heme</name>
        <dbReference type="ChEBI" id="CHEBI:30413"/>
    </ligand>
    <ligandPart>
        <name>Fe</name>
        <dbReference type="ChEBI" id="CHEBI:18248"/>
    </ligandPart>
</feature>
<evidence type="ECO:0000256" key="12">
    <source>
        <dbReference type="ARBA" id="ARBA00066876"/>
    </source>
</evidence>
<dbReference type="Pfam" id="PF00067">
    <property type="entry name" value="p450"/>
    <property type="match status" value="1"/>
</dbReference>
<reference evidence="16 17" key="1">
    <citation type="journal article" date="2015" name="Proc. Natl. Acad. Sci. U.S.A.">
        <title>The resurrection genome of Boea hygrometrica: A blueprint for survival of dehydration.</title>
        <authorList>
            <person name="Xiao L."/>
            <person name="Yang G."/>
            <person name="Zhang L."/>
            <person name="Yang X."/>
            <person name="Zhao S."/>
            <person name="Ji Z."/>
            <person name="Zhou Q."/>
            <person name="Hu M."/>
            <person name="Wang Y."/>
            <person name="Chen M."/>
            <person name="Xu Y."/>
            <person name="Jin H."/>
            <person name="Xiao X."/>
            <person name="Hu G."/>
            <person name="Bao F."/>
            <person name="Hu Y."/>
            <person name="Wan P."/>
            <person name="Li L."/>
            <person name="Deng X."/>
            <person name="Kuang T."/>
            <person name="Xiang C."/>
            <person name="Zhu J.K."/>
            <person name="Oliver M.J."/>
            <person name="He Y."/>
        </authorList>
    </citation>
    <scope>NUCLEOTIDE SEQUENCE [LARGE SCALE GENOMIC DNA]</scope>
    <source>
        <strain evidence="17">cv. XS01</strain>
    </source>
</reference>
<dbReference type="PROSITE" id="PS00086">
    <property type="entry name" value="CYTOCHROME_P450"/>
    <property type="match status" value="1"/>
</dbReference>
<dbReference type="CDD" id="cd20653">
    <property type="entry name" value="CYP81"/>
    <property type="match status" value="1"/>
</dbReference>
<dbReference type="EC" id="1.14.19.74" evidence="12"/>
<dbReference type="EMBL" id="KV017460">
    <property type="protein sequence ID" value="KZV18415.1"/>
    <property type="molecule type" value="Genomic_DNA"/>
</dbReference>
<dbReference type="PANTHER" id="PTHR47947:SF57">
    <property type="entry name" value="CYTOCHROME P450 81F3-LIKE"/>
    <property type="match status" value="1"/>
</dbReference>
<evidence type="ECO:0000256" key="6">
    <source>
        <dbReference type="ARBA" id="ARBA00023004"/>
    </source>
</evidence>
<dbReference type="InterPro" id="IPR017972">
    <property type="entry name" value="Cyt_P450_CS"/>
</dbReference>
<evidence type="ECO:0000256" key="3">
    <source>
        <dbReference type="ARBA" id="ARBA00022617"/>
    </source>
</evidence>
<comment type="cofactor">
    <cofactor evidence="13">
        <name>heme</name>
        <dbReference type="ChEBI" id="CHEBI:30413"/>
    </cofactor>
</comment>
<dbReference type="PRINTS" id="PR00385">
    <property type="entry name" value="P450"/>
</dbReference>
<dbReference type="InterPro" id="IPR001128">
    <property type="entry name" value="Cyt_P450"/>
</dbReference>
<comment type="function">
    <text evidence="11">Involved in the biosynthesis of (+)-sesamin, a furofuran class lignan. Functions in a dual catalytic mode. Catalyzes the synthesis of (+)-sesamin from (+)- pinoresinol by formation of two successive methylenedioxy bridges on (+)-pinoresinol and (+)-piperitol, respectively.</text>
</comment>
<evidence type="ECO:0000256" key="5">
    <source>
        <dbReference type="ARBA" id="ARBA00023002"/>
    </source>
</evidence>
<evidence type="ECO:0000256" key="9">
    <source>
        <dbReference type="ARBA" id="ARBA00052022"/>
    </source>
</evidence>
<feature type="transmembrane region" description="Helical" evidence="15">
    <location>
        <begin position="6"/>
        <end position="23"/>
    </location>
</feature>
<keyword evidence="15" id="KW-0812">Transmembrane</keyword>
<dbReference type="Gene3D" id="1.10.630.10">
    <property type="entry name" value="Cytochrome P450"/>
    <property type="match status" value="1"/>
</dbReference>
<proteinExistence type="inferred from homology"/>
<keyword evidence="15" id="KW-1133">Transmembrane helix</keyword>
<protein>
    <recommendedName>
        <fullName evidence="12">(+)-piperitol/(+)-sesamin synthase</fullName>
        <ecNumber evidence="12">1.14.19.74</ecNumber>
    </recommendedName>
</protein>
<dbReference type="GO" id="GO:0020037">
    <property type="term" value="F:heme binding"/>
    <property type="evidence" value="ECO:0007669"/>
    <property type="project" value="InterPro"/>
</dbReference>
<dbReference type="Proteomes" id="UP000250235">
    <property type="component" value="Unassembled WGS sequence"/>
</dbReference>
<comment type="similarity">
    <text evidence="2 14">Belongs to the cytochrome P450 family.</text>
</comment>
<dbReference type="PRINTS" id="PR00463">
    <property type="entry name" value="EP450I"/>
</dbReference>
<dbReference type="InterPro" id="IPR050651">
    <property type="entry name" value="Plant_Cytochrome_P450_Monoox"/>
</dbReference>
<evidence type="ECO:0000256" key="1">
    <source>
        <dbReference type="ARBA" id="ARBA00004167"/>
    </source>
</evidence>
<evidence type="ECO:0000256" key="2">
    <source>
        <dbReference type="ARBA" id="ARBA00010617"/>
    </source>
</evidence>
<dbReference type="OrthoDB" id="1055148at2759"/>
<dbReference type="GO" id="GO:0102915">
    <property type="term" value="F:piperitol synthase activity"/>
    <property type="evidence" value="ECO:0007669"/>
    <property type="project" value="UniProtKB-EC"/>
</dbReference>
<evidence type="ECO:0000313" key="17">
    <source>
        <dbReference type="Proteomes" id="UP000250235"/>
    </source>
</evidence>
<accession>A0A2Z7AAK8</accession>
<keyword evidence="7 14" id="KW-0503">Monooxygenase</keyword>
<evidence type="ECO:0000256" key="15">
    <source>
        <dbReference type="SAM" id="Phobius"/>
    </source>
</evidence>